<dbReference type="EMBL" id="AEIU01000096">
    <property type="protein sequence ID" value="EFP95318.1"/>
    <property type="molecule type" value="Genomic_DNA"/>
</dbReference>
<protein>
    <recommendedName>
        <fullName evidence="4">Cadmium carbonic anhydrase</fullName>
    </recommendedName>
</protein>
<accession>E3BNS4</accession>
<organism evidence="2 3">
    <name type="scientific">Vibrio caribbeanicus ATCC BAA-2122</name>
    <dbReference type="NCBI Taxonomy" id="796620"/>
    <lineage>
        <taxon>Bacteria</taxon>
        <taxon>Pseudomonadati</taxon>
        <taxon>Pseudomonadota</taxon>
        <taxon>Gammaproteobacteria</taxon>
        <taxon>Vibrionales</taxon>
        <taxon>Vibrionaceae</taxon>
        <taxon>Vibrio</taxon>
    </lineage>
</organism>
<feature type="signal peptide" evidence="1">
    <location>
        <begin position="1"/>
        <end position="20"/>
    </location>
</feature>
<evidence type="ECO:0000256" key="1">
    <source>
        <dbReference type="SAM" id="SignalP"/>
    </source>
</evidence>
<dbReference type="OrthoDB" id="8902034at2"/>
<name>E3BNS4_9VIBR</name>
<keyword evidence="1" id="KW-0732">Signal</keyword>
<dbReference type="InterPro" id="IPR036398">
    <property type="entry name" value="CA_dom_sf"/>
</dbReference>
<dbReference type="RefSeq" id="WP_009602673.1">
    <property type="nucleotide sequence ID" value="NZ_AEIU01000096.1"/>
</dbReference>
<dbReference type="SUPFAM" id="SSF51069">
    <property type="entry name" value="Carbonic anhydrase"/>
    <property type="match status" value="1"/>
</dbReference>
<keyword evidence="3" id="KW-1185">Reference proteome</keyword>
<dbReference type="InterPro" id="IPR018883">
    <property type="entry name" value="Delta_CA"/>
</dbReference>
<dbReference type="STRING" id="796620.VIBC2010_14824"/>
<dbReference type="Pfam" id="PF10563">
    <property type="entry name" value="CA_like"/>
    <property type="match status" value="1"/>
</dbReference>
<proteinExistence type="predicted"/>
<gene>
    <name evidence="2" type="ORF">VIBC2010_14824</name>
</gene>
<comment type="caution">
    <text evidence="2">The sequence shown here is derived from an EMBL/GenBank/DDBJ whole genome shotgun (WGS) entry which is preliminary data.</text>
</comment>
<evidence type="ECO:0000313" key="3">
    <source>
        <dbReference type="Proteomes" id="UP000002943"/>
    </source>
</evidence>
<sequence>MKVKLITSLLVLLGYSSATYAGHHVSDKVISEQREKLAENTQGKGFGPQAPRDIDNISGVNHRVFGTAPDFKKMNLCNIHFHKNAEHKGGEFTTYAGNGDGKGNETGYVYSGSLTSSELIPFENDKSLKPGDTIEVHYVYSSADVQPGSTLGACIADGISNPALRVEGQVYVLVNDDNALDFTTLNKVTQTGDYYQAPNLPSNTGKPIEYAGSTTGPSYNEKGSPFQVTWSVRPMVTKVNISTVVEWLRNNPFEERKAHGVRNLVINPKLLSDSESKS</sequence>
<dbReference type="AlphaFoldDB" id="E3BNS4"/>
<evidence type="ECO:0008006" key="4">
    <source>
        <dbReference type="Google" id="ProtNLM"/>
    </source>
</evidence>
<feature type="chain" id="PRO_5003167143" description="Cadmium carbonic anhydrase" evidence="1">
    <location>
        <begin position="21"/>
        <end position="278"/>
    </location>
</feature>
<dbReference type="Proteomes" id="UP000002943">
    <property type="component" value="Unassembled WGS sequence"/>
</dbReference>
<evidence type="ECO:0000313" key="2">
    <source>
        <dbReference type="EMBL" id="EFP95318.1"/>
    </source>
</evidence>
<reference evidence="2 3" key="1">
    <citation type="journal article" date="2012" name="Int. J. Syst. Evol. Microbiol.">
        <title>Vibrio caribbeanicus sp. nov., isolated from the marine sponge Scleritoderma cyanea.</title>
        <authorList>
            <person name="Hoffmann M."/>
            <person name="Monday S.R."/>
            <person name="Allard M.W."/>
            <person name="Strain E.A."/>
            <person name="Whittaker P."/>
            <person name="Naum M."/>
            <person name="McCarthy P.J."/>
            <person name="Lopez J.V."/>
            <person name="Fischer M."/>
            <person name="Brown E.W."/>
        </authorList>
    </citation>
    <scope>NUCLEOTIDE SEQUENCE [LARGE SCALE GENOMIC DNA]</scope>
    <source>
        <strain evidence="2 3">ATCC BAA-2122</strain>
    </source>
</reference>
<dbReference type="eggNOG" id="ENOG502Z8DI">
    <property type="taxonomic scope" value="Bacteria"/>
</dbReference>